<name>A0A9P6QMH7_9FUNG</name>
<keyword evidence="4" id="KW-1185">Reference proteome</keyword>
<keyword evidence="2" id="KW-0732">Signal</keyword>
<organism evidence="3 4">
    <name type="scientific">Actinomortierella ambigua</name>
    <dbReference type="NCBI Taxonomy" id="1343610"/>
    <lineage>
        <taxon>Eukaryota</taxon>
        <taxon>Fungi</taxon>
        <taxon>Fungi incertae sedis</taxon>
        <taxon>Mucoromycota</taxon>
        <taxon>Mortierellomycotina</taxon>
        <taxon>Mortierellomycetes</taxon>
        <taxon>Mortierellales</taxon>
        <taxon>Mortierellaceae</taxon>
        <taxon>Actinomortierella</taxon>
    </lineage>
</organism>
<dbReference type="Proteomes" id="UP000807716">
    <property type="component" value="Unassembled WGS sequence"/>
</dbReference>
<dbReference type="AlphaFoldDB" id="A0A9P6QMH7"/>
<evidence type="ECO:0000313" key="3">
    <source>
        <dbReference type="EMBL" id="KAG0269918.1"/>
    </source>
</evidence>
<dbReference type="EMBL" id="JAAAJB010000015">
    <property type="protein sequence ID" value="KAG0269918.1"/>
    <property type="molecule type" value="Genomic_DNA"/>
</dbReference>
<proteinExistence type="predicted"/>
<protein>
    <submittedName>
        <fullName evidence="3">Uncharacterized protein</fullName>
    </submittedName>
</protein>
<evidence type="ECO:0000313" key="4">
    <source>
        <dbReference type="Proteomes" id="UP000807716"/>
    </source>
</evidence>
<evidence type="ECO:0000256" key="2">
    <source>
        <dbReference type="SAM" id="SignalP"/>
    </source>
</evidence>
<feature type="compositionally biased region" description="Low complexity" evidence="1">
    <location>
        <begin position="74"/>
        <end position="89"/>
    </location>
</feature>
<feature type="signal peptide" evidence="2">
    <location>
        <begin position="1"/>
        <end position="29"/>
    </location>
</feature>
<comment type="caution">
    <text evidence="3">The sequence shown here is derived from an EMBL/GenBank/DDBJ whole genome shotgun (WGS) entry which is preliminary data.</text>
</comment>
<feature type="compositionally biased region" description="Low complexity" evidence="1">
    <location>
        <begin position="97"/>
        <end position="121"/>
    </location>
</feature>
<feature type="region of interest" description="Disordered" evidence="1">
    <location>
        <begin position="31"/>
        <end position="121"/>
    </location>
</feature>
<sequence>MTKTLFKSTTFFLLLLLVAASLFATVAHAQGSGEEGDSPEVPPPQNPSETMEIPVVGEPTDEPSPIPTLPSLPPRSSAPSGTETLTLTSPPSPPLPTSTAAPTTTTVVRPPPAATTTTTRTGAAGSLKAEWAWQGMMVALSAVAFAMTFA</sequence>
<feature type="compositionally biased region" description="Pro residues" evidence="1">
    <location>
        <begin position="62"/>
        <end position="73"/>
    </location>
</feature>
<gene>
    <name evidence="3" type="ORF">DFQ27_001467</name>
</gene>
<accession>A0A9P6QMH7</accession>
<evidence type="ECO:0000256" key="1">
    <source>
        <dbReference type="SAM" id="MobiDB-lite"/>
    </source>
</evidence>
<reference evidence="3" key="1">
    <citation type="journal article" date="2020" name="Fungal Divers.">
        <title>Resolving the Mortierellaceae phylogeny through synthesis of multi-gene phylogenetics and phylogenomics.</title>
        <authorList>
            <person name="Vandepol N."/>
            <person name="Liber J."/>
            <person name="Desiro A."/>
            <person name="Na H."/>
            <person name="Kennedy M."/>
            <person name="Barry K."/>
            <person name="Grigoriev I.V."/>
            <person name="Miller A.N."/>
            <person name="O'Donnell K."/>
            <person name="Stajich J.E."/>
            <person name="Bonito G."/>
        </authorList>
    </citation>
    <scope>NUCLEOTIDE SEQUENCE</scope>
    <source>
        <strain evidence="3">BC1065</strain>
    </source>
</reference>
<feature type="chain" id="PRO_5040454178" evidence="2">
    <location>
        <begin position="30"/>
        <end position="150"/>
    </location>
</feature>